<proteinExistence type="predicted"/>
<sequence length="93" mass="10266">MNLQQLLQDPASKIIDVRSAGEFNAEHINGAINIPLDQVPARTAELEKLGKAPIIFYCRSGNRSGMAVDFLQQLGYSNVYNGGSIDYLKRLLN</sequence>
<comment type="caution">
    <text evidence="2">The sequence shown here is derived from an EMBL/GenBank/DDBJ whole genome shotgun (WGS) entry which is preliminary data.</text>
</comment>
<name>A0A931E464_9BACT</name>
<dbReference type="AlphaFoldDB" id="A0A931E464"/>
<dbReference type="GO" id="GO:0004792">
    <property type="term" value="F:thiosulfate-cyanide sulfurtransferase activity"/>
    <property type="evidence" value="ECO:0007669"/>
    <property type="project" value="TreeGrafter"/>
</dbReference>
<evidence type="ECO:0000313" key="2">
    <source>
        <dbReference type="EMBL" id="MBG9374648.1"/>
    </source>
</evidence>
<dbReference type="EMBL" id="JADWYR010000001">
    <property type="protein sequence ID" value="MBG9374648.1"/>
    <property type="molecule type" value="Genomic_DNA"/>
</dbReference>
<accession>A0A931E464</accession>
<dbReference type="RefSeq" id="WP_196988747.1">
    <property type="nucleotide sequence ID" value="NZ_JADWYR010000001.1"/>
</dbReference>
<protein>
    <submittedName>
        <fullName evidence="2">Rhodanese-like domain-containing protein</fullName>
    </submittedName>
</protein>
<dbReference type="PROSITE" id="PS50206">
    <property type="entry name" value="RHODANESE_3"/>
    <property type="match status" value="1"/>
</dbReference>
<dbReference type="Pfam" id="PF00581">
    <property type="entry name" value="Rhodanese"/>
    <property type="match status" value="1"/>
</dbReference>
<dbReference type="CDD" id="cd00158">
    <property type="entry name" value="RHOD"/>
    <property type="match status" value="1"/>
</dbReference>
<dbReference type="Proteomes" id="UP000628448">
    <property type="component" value="Unassembled WGS sequence"/>
</dbReference>
<organism evidence="2 3">
    <name type="scientific">Panacibacter microcysteis</name>
    <dbReference type="NCBI Taxonomy" id="2793269"/>
    <lineage>
        <taxon>Bacteria</taxon>
        <taxon>Pseudomonadati</taxon>
        <taxon>Bacteroidota</taxon>
        <taxon>Chitinophagia</taxon>
        <taxon>Chitinophagales</taxon>
        <taxon>Chitinophagaceae</taxon>
        <taxon>Panacibacter</taxon>
    </lineage>
</organism>
<feature type="domain" description="Rhodanese" evidence="1">
    <location>
        <begin position="8"/>
        <end position="93"/>
    </location>
</feature>
<evidence type="ECO:0000259" key="1">
    <source>
        <dbReference type="PROSITE" id="PS50206"/>
    </source>
</evidence>
<reference evidence="2" key="1">
    <citation type="submission" date="2020-11" db="EMBL/GenBank/DDBJ databases">
        <title>Bacterial whole genome sequence for Panacibacter sp. DH6.</title>
        <authorList>
            <person name="Le V."/>
            <person name="Ko S."/>
            <person name="Ahn C.-Y."/>
            <person name="Oh H.-M."/>
        </authorList>
    </citation>
    <scope>NUCLEOTIDE SEQUENCE</scope>
    <source>
        <strain evidence="2">DH6</strain>
    </source>
</reference>
<dbReference type="InterPro" id="IPR036873">
    <property type="entry name" value="Rhodanese-like_dom_sf"/>
</dbReference>
<keyword evidence="3" id="KW-1185">Reference proteome</keyword>
<evidence type="ECO:0000313" key="3">
    <source>
        <dbReference type="Proteomes" id="UP000628448"/>
    </source>
</evidence>
<dbReference type="Gene3D" id="3.40.250.10">
    <property type="entry name" value="Rhodanese-like domain"/>
    <property type="match status" value="1"/>
</dbReference>
<dbReference type="SUPFAM" id="SSF52821">
    <property type="entry name" value="Rhodanese/Cell cycle control phosphatase"/>
    <property type="match status" value="1"/>
</dbReference>
<gene>
    <name evidence="2" type="ORF">I5907_00250</name>
</gene>
<dbReference type="SMART" id="SM00450">
    <property type="entry name" value="RHOD"/>
    <property type="match status" value="1"/>
</dbReference>
<dbReference type="PANTHER" id="PTHR44086:SF10">
    <property type="entry name" value="THIOSULFATE SULFURTRANSFERASE_RHODANESE-LIKE DOMAIN-CONTAINING PROTEIN 3"/>
    <property type="match status" value="1"/>
</dbReference>
<dbReference type="PANTHER" id="PTHR44086">
    <property type="entry name" value="THIOSULFATE SULFURTRANSFERASE RDL2, MITOCHONDRIAL-RELATED"/>
    <property type="match status" value="1"/>
</dbReference>
<dbReference type="InterPro" id="IPR001763">
    <property type="entry name" value="Rhodanese-like_dom"/>
</dbReference>